<protein>
    <submittedName>
        <fullName evidence="3">Ferrous iron transport protein A</fullName>
    </submittedName>
</protein>
<reference evidence="3" key="1">
    <citation type="submission" date="2021-02" db="EMBL/GenBank/DDBJ databases">
        <title>Abyssanaerobacter marinus gen.nov., sp., nov, anaerobic bacterium isolated from the Onnuri vent field of Indian Ocean and suggestion of Mogibacteriaceae fam. nov., and proposal of reclassification of ambiguous this family's genus member.</title>
        <authorList>
            <person name="Kim Y.J."/>
            <person name="Yang J.-A."/>
        </authorList>
    </citation>
    <scope>NUCLEOTIDE SEQUENCE</scope>
    <source>
        <strain evidence="3">DSM 2634</strain>
    </source>
</reference>
<dbReference type="InterPro" id="IPR008988">
    <property type="entry name" value="Transcriptional_repressor_C"/>
</dbReference>
<evidence type="ECO:0000313" key="4">
    <source>
        <dbReference type="Proteomes" id="UP000664545"/>
    </source>
</evidence>
<dbReference type="PANTHER" id="PTHR43151:SF1">
    <property type="entry name" value="SSR2333 PROTEIN"/>
    <property type="match status" value="1"/>
</dbReference>
<dbReference type="GO" id="GO:0046914">
    <property type="term" value="F:transition metal ion binding"/>
    <property type="evidence" value="ECO:0007669"/>
    <property type="project" value="InterPro"/>
</dbReference>
<keyword evidence="1" id="KW-0408">Iron</keyword>
<dbReference type="SUPFAM" id="SSF50037">
    <property type="entry name" value="C-terminal domain of transcriptional repressors"/>
    <property type="match status" value="1"/>
</dbReference>
<dbReference type="SMART" id="SM00899">
    <property type="entry name" value="FeoA"/>
    <property type="match status" value="1"/>
</dbReference>
<evidence type="ECO:0000256" key="1">
    <source>
        <dbReference type="ARBA" id="ARBA00023004"/>
    </source>
</evidence>
<comment type="caution">
    <text evidence="3">The sequence shown here is derived from an EMBL/GenBank/DDBJ whole genome shotgun (WGS) entry which is preliminary data.</text>
</comment>
<gene>
    <name evidence="3" type="ORF">JYB65_08525</name>
</gene>
<dbReference type="EMBL" id="JAFJZZ010000003">
    <property type="protein sequence ID" value="MBN7773405.1"/>
    <property type="molecule type" value="Genomic_DNA"/>
</dbReference>
<dbReference type="Proteomes" id="UP000664545">
    <property type="component" value="Unassembled WGS sequence"/>
</dbReference>
<sequence length="74" mass="8014">MQNIFPLSMASPGKEITVSAIHGRDDTKRFLENLGFIEGAQVTVISELGGNVIVNIKDSRIAISKTMATRVLVN</sequence>
<feature type="domain" description="Ferrous iron transporter FeoA-like" evidence="2">
    <location>
        <begin position="5"/>
        <end position="74"/>
    </location>
</feature>
<dbReference type="PANTHER" id="PTHR43151">
    <property type="entry name" value="FEOA FAMILY PROTEIN"/>
    <property type="match status" value="1"/>
</dbReference>
<accession>A0A939D972</accession>
<dbReference type="InterPro" id="IPR007167">
    <property type="entry name" value="Fe-transptr_FeoA-like"/>
</dbReference>
<dbReference type="RefSeq" id="WP_206582249.1">
    <property type="nucleotide sequence ID" value="NZ_JAFJZZ010000003.1"/>
</dbReference>
<organism evidence="3 4">
    <name type="scientific">Clostridium aminobutyricum</name>
    <dbReference type="NCBI Taxonomy" id="33953"/>
    <lineage>
        <taxon>Bacteria</taxon>
        <taxon>Bacillati</taxon>
        <taxon>Bacillota</taxon>
        <taxon>Clostridia</taxon>
        <taxon>Eubacteriales</taxon>
        <taxon>Clostridiaceae</taxon>
        <taxon>Clostridium</taxon>
    </lineage>
</organism>
<evidence type="ECO:0000313" key="3">
    <source>
        <dbReference type="EMBL" id="MBN7773405.1"/>
    </source>
</evidence>
<dbReference type="Pfam" id="PF04023">
    <property type="entry name" value="FeoA"/>
    <property type="match status" value="1"/>
</dbReference>
<dbReference type="InterPro" id="IPR053184">
    <property type="entry name" value="FeoA-like"/>
</dbReference>
<dbReference type="InterPro" id="IPR038157">
    <property type="entry name" value="FeoA_core_dom"/>
</dbReference>
<keyword evidence="4" id="KW-1185">Reference proteome</keyword>
<dbReference type="AlphaFoldDB" id="A0A939D972"/>
<evidence type="ECO:0000259" key="2">
    <source>
        <dbReference type="SMART" id="SM00899"/>
    </source>
</evidence>
<proteinExistence type="predicted"/>
<name>A0A939D972_CLOAM</name>
<dbReference type="Gene3D" id="2.30.30.90">
    <property type="match status" value="1"/>
</dbReference>